<dbReference type="Pfam" id="PF07993">
    <property type="entry name" value="NAD_binding_4"/>
    <property type="match status" value="1"/>
</dbReference>
<evidence type="ECO:0000313" key="2">
    <source>
        <dbReference type="EMBL" id="MDF2256085.1"/>
    </source>
</evidence>
<evidence type="ECO:0000259" key="1">
    <source>
        <dbReference type="Pfam" id="PF07993"/>
    </source>
</evidence>
<dbReference type="InterPro" id="IPR013120">
    <property type="entry name" value="FAR_NAD-bd"/>
</dbReference>
<keyword evidence="3" id="KW-1185">Reference proteome</keyword>
<gene>
    <name evidence="2" type="ORF">P2L57_10200</name>
</gene>
<evidence type="ECO:0000313" key="3">
    <source>
        <dbReference type="Proteomes" id="UP001220022"/>
    </source>
</evidence>
<dbReference type="PANTHER" id="PTHR43245">
    <property type="entry name" value="BIFUNCTIONAL POLYMYXIN RESISTANCE PROTEIN ARNA"/>
    <property type="match status" value="1"/>
</dbReference>
<reference evidence="2 3" key="1">
    <citation type="submission" date="2023-03" db="EMBL/GenBank/DDBJ databases">
        <title>Draft genome sequence of type strain Streptomyces ferralitis JCM 14344.</title>
        <authorList>
            <person name="Klaysubun C."/>
            <person name="Duangmal K."/>
        </authorList>
    </citation>
    <scope>NUCLEOTIDE SEQUENCE [LARGE SCALE GENOMIC DNA]</scope>
    <source>
        <strain evidence="2 3">JCM 14344</strain>
    </source>
</reference>
<feature type="domain" description="Thioester reductase (TE)" evidence="1">
    <location>
        <begin position="7"/>
        <end position="214"/>
    </location>
</feature>
<dbReference type="InterPro" id="IPR036291">
    <property type="entry name" value="NAD(P)-bd_dom_sf"/>
</dbReference>
<sequence>MRGTTLITGADGYLGRRLTAALLADGDDDLILAVRAKDNAELTAKQDRLARQLGQDAVGRTRVTAADLSLDDALLDIDTRAITRIVHAAAVTRFNVERDIAQRVNVDGTVRLRAFAARCDNLQRLAMLSTLYAAGRRRGDIHEERFDDAGFVNHYEWSKWAAEDHVLDAVGDLPVSVLRLPTLIADDDSGQVTQYNAFHNTLKLFYYGLLSLLPGDGTTPLSLATATFTTSAVTRLLDPAIAGGIYHICPDPADTATLDQLIDIAFTVFERDAGFRRRGLIRPLPCDQESFEDLLDAADLLRGGPIHQSLSSVSPFAHQLYLPKTFRNDALRAAWPGYAAPDPIALAETTCIRLIESKWGRRTQETP</sequence>
<protein>
    <submittedName>
        <fullName evidence="2">SDR family oxidoreductase</fullName>
    </submittedName>
</protein>
<accession>A0ABT5YX13</accession>
<dbReference type="Gene3D" id="3.40.50.720">
    <property type="entry name" value="NAD(P)-binding Rossmann-like Domain"/>
    <property type="match status" value="1"/>
</dbReference>
<organism evidence="2 3">
    <name type="scientific">Streptantibioticus ferralitis</name>
    <dbReference type="NCBI Taxonomy" id="236510"/>
    <lineage>
        <taxon>Bacteria</taxon>
        <taxon>Bacillati</taxon>
        <taxon>Actinomycetota</taxon>
        <taxon>Actinomycetes</taxon>
        <taxon>Kitasatosporales</taxon>
        <taxon>Streptomycetaceae</taxon>
        <taxon>Streptantibioticus</taxon>
    </lineage>
</organism>
<dbReference type="Proteomes" id="UP001220022">
    <property type="component" value="Unassembled WGS sequence"/>
</dbReference>
<dbReference type="EMBL" id="JARHTQ010000005">
    <property type="protein sequence ID" value="MDF2256085.1"/>
    <property type="molecule type" value="Genomic_DNA"/>
</dbReference>
<proteinExistence type="predicted"/>
<dbReference type="InterPro" id="IPR050177">
    <property type="entry name" value="Lipid_A_modif_metabolic_enz"/>
</dbReference>
<name>A0ABT5YX13_9ACTN</name>
<dbReference type="PANTHER" id="PTHR43245:SF55">
    <property type="entry name" value="NAD(P)-BINDING DOMAIN-CONTAINING PROTEIN"/>
    <property type="match status" value="1"/>
</dbReference>
<dbReference type="RefSeq" id="WP_275811647.1">
    <property type="nucleotide sequence ID" value="NZ_BAAANM010000015.1"/>
</dbReference>
<dbReference type="SUPFAM" id="SSF51735">
    <property type="entry name" value="NAD(P)-binding Rossmann-fold domains"/>
    <property type="match status" value="1"/>
</dbReference>
<comment type="caution">
    <text evidence="2">The sequence shown here is derived from an EMBL/GenBank/DDBJ whole genome shotgun (WGS) entry which is preliminary data.</text>
</comment>